<evidence type="ECO:0000313" key="3">
    <source>
        <dbReference type="Proteomes" id="UP001140453"/>
    </source>
</evidence>
<evidence type="ECO:0000313" key="2">
    <source>
        <dbReference type="EMBL" id="KAJ4393363.1"/>
    </source>
</evidence>
<feature type="compositionally biased region" description="Low complexity" evidence="1">
    <location>
        <begin position="423"/>
        <end position="433"/>
    </location>
</feature>
<feature type="region of interest" description="Disordered" evidence="1">
    <location>
        <begin position="463"/>
        <end position="483"/>
    </location>
</feature>
<reference evidence="2" key="1">
    <citation type="submission" date="2022-10" db="EMBL/GenBank/DDBJ databases">
        <title>Tapping the CABI collections for fungal endophytes: first genome assemblies for Collariella, Neodidymelliopsis, Ascochyta clinopodiicola, Didymella pomorum, Didymosphaeria variabile, Neocosmospora piperis and Neocucurbitaria cava.</title>
        <authorList>
            <person name="Hill R."/>
        </authorList>
    </citation>
    <scope>NUCLEOTIDE SEQUENCE</scope>
    <source>
        <strain evidence="2">IMI 355082</strain>
    </source>
</reference>
<keyword evidence="3" id="KW-1185">Reference proteome</keyword>
<sequence>MCSSSLRRCLAAAAAMASIPGGIATSHHRRSVPPFQVKPTHQFSAKAMSGIPSLSWPSAHANETYIALGLEMPIVGIMGSDPELIFLGAESYLLFMQDGMTMSAYNHLNISDNLLSSSADPLVTFNESSSIFSDSPFSSSSDSADLRLLAVLLYKSDTQSQSAVKQSSSSSSSKGVLSEIADLLDGDTQRTGEFDWNAWAADMNANPVLRMDFDISDFANKAGLGTPVAAEVLIIKDEAELTDSLDTAESWDIVSTLYKTGAAGNAVGTATAIGAAASSMGAAANGMGAAISRTGAAATGARAGPAGLGIMPSGADQGIAMSPSGAGAGSGLGAAATGSPVISTGPDSESDDTGAEPAMASDTTGSSAGGPQYMSASPNSSSVSSGASGSSSSNLAVIPLASDSTLGAAASTGRPVGSTGPPGASNSSSDNNCGDGGNASMGAAVVSGSGGLPLTAARPTGAGFLGPSGMPSQPKYPFPQYSGASDGVRPLLNATAAVGQGNATRTTPTRSAAGAGITGGGKAAPAHGEQVTIDIDIGSEFETTITANLKYRNARRTVDAKPGWTLTLKTDLIAPTSSYVKMAEATSSTAVPTSMPRYVYRQESSTLRTTALATGPPVPSSIVAPSSFVTTSSAFVSTIPTQTLSFLGLVCISLLVVSL</sequence>
<feature type="region of interest" description="Disordered" evidence="1">
    <location>
        <begin position="327"/>
        <end position="392"/>
    </location>
</feature>
<proteinExistence type="predicted"/>
<feature type="compositionally biased region" description="Low complexity" evidence="1">
    <location>
        <begin position="375"/>
        <end position="392"/>
    </location>
</feature>
<dbReference type="Proteomes" id="UP001140453">
    <property type="component" value="Unassembled WGS sequence"/>
</dbReference>
<accession>A0A9W8YXV4</accession>
<feature type="region of interest" description="Disordered" evidence="1">
    <location>
        <begin position="407"/>
        <end position="436"/>
    </location>
</feature>
<organism evidence="2 3">
    <name type="scientific">Gnomoniopsis smithogilvyi</name>
    <dbReference type="NCBI Taxonomy" id="1191159"/>
    <lineage>
        <taxon>Eukaryota</taxon>
        <taxon>Fungi</taxon>
        <taxon>Dikarya</taxon>
        <taxon>Ascomycota</taxon>
        <taxon>Pezizomycotina</taxon>
        <taxon>Sordariomycetes</taxon>
        <taxon>Sordariomycetidae</taxon>
        <taxon>Diaporthales</taxon>
        <taxon>Gnomoniaceae</taxon>
        <taxon>Gnomoniopsis</taxon>
    </lineage>
</organism>
<dbReference type="AlphaFoldDB" id="A0A9W8YXV4"/>
<feature type="compositionally biased region" description="Polar residues" evidence="1">
    <location>
        <begin position="501"/>
        <end position="510"/>
    </location>
</feature>
<name>A0A9W8YXV4_9PEZI</name>
<comment type="caution">
    <text evidence="2">The sequence shown here is derived from an EMBL/GenBank/DDBJ whole genome shotgun (WGS) entry which is preliminary data.</text>
</comment>
<evidence type="ECO:0000256" key="1">
    <source>
        <dbReference type="SAM" id="MobiDB-lite"/>
    </source>
</evidence>
<gene>
    <name evidence="2" type="ORF">N0V93_002571</name>
</gene>
<dbReference type="OrthoDB" id="5243965at2759"/>
<feature type="region of interest" description="Disordered" evidence="1">
    <location>
        <begin position="499"/>
        <end position="525"/>
    </location>
</feature>
<dbReference type="EMBL" id="JAPEVB010000002">
    <property type="protein sequence ID" value="KAJ4393363.1"/>
    <property type="molecule type" value="Genomic_DNA"/>
</dbReference>
<protein>
    <submittedName>
        <fullName evidence="2">Uncharacterized protein</fullName>
    </submittedName>
</protein>